<keyword evidence="6 9" id="KW-1133">Transmembrane helix</keyword>
<keyword evidence="5 9" id="KW-0653">Protein transport</keyword>
<evidence type="ECO:0000256" key="3">
    <source>
        <dbReference type="ARBA" id="ARBA00022475"/>
    </source>
</evidence>
<dbReference type="GO" id="GO:0043953">
    <property type="term" value="P:protein transport by the Tat complex"/>
    <property type="evidence" value="ECO:0007669"/>
    <property type="project" value="UniProtKB-UniRule"/>
</dbReference>
<organism evidence="11 12">
    <name type="scientific">Geoglobus acetivorans</name>
    <dbReference type="NCBI Taxonomy" id="565033"/>
    <lineage>
        <taxon>Archaea</taxon>
        <taxon>Methanobacteriati</taxon>
        <taxon>Methanobacteriota</taxon>
        <taxon>Archaeoglobi</taxon>
        <taxon>Archaeoglobales</taxon>
        <taxon>Archaeoglobaceae</taxon>
        <taxon>Geoglobus</taxon>
    </lineage>
</organism>
<feature type="coiled-coil region" evidence="10">
    <location>
        <begin position="51"/>
        <end position="84"/>
    </location>
</feature>
<evidence type="ECO:0000256" key="9">
    <source>
        <dbReference type="HAMAP-Rule" id="MF_00236"/>
    </source>
</evidence>
<comment type="subunit">
    <text evidence="9">Forms a complex with TatC.</text>
</comment>
<dbReference type="HOGENOM" id="CLU_086034_3_2_2"/>
<comment type="function">
    <text evidence="9">Part of the twin-arginine translocation (Tat) system that transports large folded proteins containing a characteristic twin-arginine motif in their signal peptide across membranes. TatA could form the protein-conducting channel of the Tat system.</text>
</comment>
<dbReference type="HAMAP" id="MF_00236">
    <property type="entry name" value="TatA_E"/>
    <property type="match status" value="1"/>
</dbReference>
<evidence type="ECO:0000256" key="8">
    <source>
        <dbReference type="ARBA" id="ARBA00023136"/>
    </source>
</evidence>
<dbReference type="InterPro" id="IPR003369">
    <property type="entry name" value="TatA/B/E"/>
</dbReference>
<evidence type="ECO:0000313" key="11">
    <source>
        <dbReference type="EMBL" id="AIY89744.1"/>
    </source>
</evidence>
<evidence type="ECO:0000256" key="4">
    <source>
        <dbReference type="ARBA" id="ARBA00022692"/>
    </source>
</evidence>
<dbReference type="Pfam" id="PF02416">
    <property type="entry name" value="TatA_B_E"/>
    <property type="match status" value="1"/>
</dbReference>
<dbReference type="GO" id="GO:0008320">
    <property type="term" value="F:protein transmembrane transporter activity"/>
    <property type="evidence" value="ECO:0007669"/>
    <property type="project" value="UniProtKB-UniRule"/>
</dbReference>
<evidence type="ECO:0000256" key="1">
    <source>
        <dbReference type="ARBA" id="ARBA00004162"/>
    </source>
</evidence>
<dbReference type="RefSeq" id="WP_048091193.1">
    <property type="nucleotide sequence ID" value="NZ_CP009552.1"/>
</dbReference>
<reference evidence="11 12" key="1">
    <citation type="journal article" date="2015" name="Appl. Environ. Microbiol.">
        <title>The Geoglobus acetivorans genome: Fe(III) reduction, acetate utilization, autotrophic growth, and degradation of aromatic compounds in a hyperthermophilic archaeon.</title>
        <authorList>
            <person name="Mardanov A.V."/>
            <person name="Slododkina G.B."/>
            <person name="Slobodkin A.I."/>
            <person name="Beletsky A.V."/>
            <person name="Gavrilov S.N."/>
            <person name="Kublanov I.V."/>
            <person name="Bonch-Osmolovskaya E.A."/>
            <person name="Skryabin K.G."/>
            <person name="Ravin N.V."/>
        </authorList>
    </citation>
    <scope>NUCLEOTIDE SEQUENCE [LARGE SCALE GENOMIC DNA]</scope>
    <source>
        <strain evidence="11 12">SBH6</strain>
    </source>
</reference>
<dbReference type="AlphaFoldDB" id="A0A0A7GCL0"/>
<gene>
    <name evidence="9" type="primary">tatA</name>
    <name evidence="11" type="ORF">GACE_0693</name>
</gene>
<keyword evidence="8 9" id="KW-0472">Membrane</keyword>
<dbReference type="PANTHER" id="PTHR42982">
    <property type="entry name" value="SEC-INDEPENDENT PROTEIN TRANSLOCASE PROTEIN TATA"/>
    <property type="match status" value="1"/>
</dbReference>
<sequence length="108" mass="12228">MIGGVGPNELLLILLIAVLLFGANKLPELARSIGKASGEFKKAQREAELELVEFERNLREGKYENKDKEKREKLEEMARALKIDPEGKSDEELLEEIRKAIPKEKAEP</sequence>
<keyword evidence="4 9" id="KW-0812">Transmembrane</keyword>
<dbReference type="KEGG" id="gac:GACE_0693"/>
<proteinExistence type="inferred from homology"/>
<evidence type="ECO:0000256" key="7">
    <source>
        <dbReference type="ARBA" id="ARBA00023010"/>
    </source>
</evidence>
<keyword evidence="10" id="KW-0175">Coiled coil</keyword>
<dbReference type="PANTHER" id="PTHR42982:SF1">
    <property type="entry name" value="SEC-INDEPENDENT PROTEIN TRANSLOCASE PROTEIN TATA"/>
    <property type="match status" value="1"/>
</dbReference>
<evidence type="ECO:0000256" key="6">
    <source>
        <dbReference type="ARBA" id="ARBA00022989"/>
    </source>
</evidence>
<evidence type="ECO:0000256" key="2">
    <source>
        <dbReference type="ARBA" id="ARBA00022448"/>
    </source>
</evidence>
<keyword evidence="7 9" id="KW-0811">Translocation</keyword>
<evidence type="ECO:0000256" key="5">
    <source>
        <dbReference type="ARBA" id="ARBA00022927"/>
    </source>
</evidence>
<evidence type="ECO:0000313" key="12">
    <source>
        <dbReference type="Proteomes" id="UP000030624"/>
    </source>
</evidence>
<name>A0A0A7GCL0_GEOAI</name>
<keyword evidence="3 9" id="KW-1003">Cell membrane</keyword>
<dbReference type="STRING" id="565033.GACE_0693"/>
<dbReference type="NCBIfam" id="TIGR01411">
    <property type="entry name" value="tatAE"/>
    <property type="match status" value="1"/>
</dbReference>
<accession>A0A0A7GCL0</accession>
<dbReference type="Gene3D" id="1.20.5.3310">
    <property type="match status" value="1"/>
</dbReference>
<dbReference type="eggNOG" id="arCOG02694">
    <property type="taxonomic scope" value="Archaea"/>
</dbReference>
<comment type="subcellular location">
    <subcellularLocation>
        <location evidence="1 9">Cell membrane</location>
        <topology evidence="1 9">Single-pass membrane protein</topology>
    </subcellularLocation>
</comment>
<dbReference type="InterPro" id="IPR006312">
    <property type="entry name" value="TatA/E"/>
</dbReference>
<comment type="similarity">
    <text evidence="9">Belongs to the TatA/E family.</text>
</comment>
<protein>
    <recommendedName>
        <fullName evidence="9">Sec-independent protein translocase protein TatA</fullName>
    </recommendedName>
</protein>
<dbReference type="GeneID" id="24797292"/>
<dbReference type="Proteomes" id="UP000030624">
    <property type="component" value="Chromosome"/>
</dbReference>
<dbReference type="GO" id="GO:0033281">
    <property type="term" value="C:TAT protein transport complex"/>
    <property type="evidence" value="ECO:0007669"/>
    <property type="project" value="UniProtKB-UniRule"/>
</dbReference>
<dbReference type="EMBL" id="CP009552">
    <property type="protein sequence ID" value="AIY89744.1"/>
    <property type="molecule type" value="Genomic_DNA"/>
</dbReference>
<evidence type="ECO:0000256" key="10">
    <source>
        <dbReference type="SAM" id="Coils"/>
    </source>
</evidence>
<keyword evidence="2 9" id="KW-0813">Transport</keyword>